<keyword evidence="3 5" id="KW-1133">Transmembrane helix</keyword>
<proteinExistence type="predicted"/>
<dbReference type="OrthoDB" id="665023at2"/>
<feature type="transmembrane region" description="Helical" evidence="5">
    <location>
        <begin position="164"/>
        <end position="184"/>
    </location>
</feature>
<evidence type="ECO:0000313" key="6">
    <source>
        <dbReference type="EMBL" id="ADY52328.1"/>
    </source>
</evidence>
<evidence type="ECO:0000256" key="4">
    <source>
        <dbReference type="ARBA" id="ARBA00023136"/>
    </source>
</evidence>
<dbReference type="Pfam" id="PF01040">
    <property type="entry name" value="UbiA"/>
    <property type="match status" value="1"/>
</dbReference>
<feature type="transmembrane region" description="Helical" evidence="5">
    <location>
        <begin position="196"/>
        <end position="222"/>
    </location>
</feature>
<feature type="transmembrane region" description="Helical" evidence="5">
    <location>
        <begin position="268"/>
        <end position="287"/>
    </location>
</feature>
<keyword evidence="4 5" id="KW-0472">Membrane</keyword>
<feature type="transmembrane region" description="Helical" evidence="5">
    <location>
        <begin position="131"/>
        <end position="152"/>
    </location>
</feature>
<comment type="subcellular location">
    <subcellularLocation>
        <location evidence="1">Membrane</location>
        <topology evidence="1">Multi-pass membrane protein</topology>
    </subcellularLocation>
</comment>
<reference evidence="6 7" key="1">
    <citation type="journal article" date="2011" name="Stand. Genomic Sci.">
        <title>Complete genome sequence of the gliding, heparinolytic Pedobacter saltans type strain (113).</title>
        <authorList>
            <person name="Liolios K."/>
            <person name="Sikorski J."/>
            <person name="Lu M."/>
            <person name="Nolan M."/>
            <person name="Lapidus A."/>
            <person name="Lucas S."/>
            <person name="Hammon N."/>
            <person name="Deshpande S."/>
            <person name="Cheng J.F."/>
            <person name="Tapia R."/>
            <person name="Han C."/>
            <person name="Goodwin L."/>
            <person name="Pitluck S."/>
            <person name="Huntemann M."/>
            <person name="Ivanova N."/>
            <person name="Pagani I."/>
            <person name="Mavromatis K."/>
            <person name="Ovchinikova G."/>
            <person name="Pati A."/>
            <person name="Chen A."/>
            <person name="Palaniappan K."/>
            <person name="Land M."/>
            <person name="Hauser L."/>
            <person name="Brambilla E.M."/>
            <person name="Kotsyurbenko O."/>
            <person name="Rohde M."/>
            <person name="Tindall B.J."/>
            <person name="Abt B."/>
            <person name="Goker M."/>
            <person name="Detter J.C."/>
            <person name="Woyke T."/>
            <person name="Bristow J."/>
            <person name="Eisen J.A."/>
            <person name="Markowitz V."/>
            <person name="Hugenholtz P."/>
            <person name="Klenk H.P."/>
            <person name="Kyrpides N.C."/>
        </authorList>
    </citation>
    <scope>NUCLEOTIDE SEQUENCE [LARGE SCALE GENOMIC DNA]</scope>
    <source>
        <strain evidence="7">ATCC 51119 / DSM 12145 / JCM 21818 / LMG 10337 / NBRC 100064 / NCIMB 13643</strain>
    </source>
</reference>
<accession>F0S866</accession>
<dbReference type="GO" id="GO:0016020">
    <property type="term" value="C:membrane"/>
    <property type="evidence" value="ECO:0007669"/>
    <property type="project" value="UniProtKB-SubCell"/>
</dbReference>
<feature type="transmembrane region" description="Helical" evidence="5">
    <location>
        <begin position="234"/>
        <end position="256"/>
    </location>
</feature>
<protein>
    <submittedName>
        <fullName evidence="6">UbiA prenyltransferase</fullName>
    </submittedName>
</protein>
<evidence type="ECO:0000256" key="5">
    <source>
        <dbReference type="SAM" id="Phobius"/>
    </source>
</evidence>
<evidence type="ECO:0000313" key="7">
    <source>
        <dbReference type="Proteomes" id="UP000000310"/>
    </source>
</evidence>
<keyword evidence="2 5" id="KW-0812">Transmembrane</keyword>
<keyword evidence="7" id="KW-1185">Reference proteome</keyword>
<dbReference type="RefSeq" id="WP_013632819.1">
    <property type="nucleotide sequence ID" value="NC_015177.1"/>
</dbReference>
<evidence type="ECO:0000256" key="3">
    <source>
        <dbReference type="ARBA" id="ARBA00022989"/>
    </source>
</evidence>
<feature type="transmembrane region" description="Helical" evidence="5">
    <location>
        <begin position="91"/>
        <end position="111"/>
    </location>
</feature>
<dbReference type="EMBL" id="CP002545">
    <property type="protein sequence ID" value="ADY52328.1"/>
    <property type="molecule type" value="Genomic_DNA"/>
</dbReference>
<dbReference type="eggNOG" id="COG1575">
    <property type="taxonomic scope" value="Bacteria"/>
</dbReference>
<feature type="transmembrane region" description="Helical" evidence="5">
    <location>
        <begin position="41"/>
        <end position="58"/>
    </location>
</feature>
<dbReference type="InterPro" id="IPR000537">
    <property type="entry name" value="UbiA_prenyltransferase"/>
</dbReference>
<dbReference type="GO" id="GO:0016765">
    <property type="term" value="F:transferase activity, transferring alkyl or aryl (other than methyl) groups"/>
    <property type="evidence" value="ECO:0007669"/>
    <property type="project" value="InterPro"/>
</dbReference>
<name>F0S866_PSESL</name>
<dbReference type="Proteomes" id="UP000000310">
    <property type="component" value="Chromosome"/>
</dbReference>
<organism evidence="6 7">
    <name type="scientific">Pseudopedobacter saltans (strain ATCC 51119 / DSM 12145 / JCM 21818 / CCUG 39354 / LMG 10337 / NBRC 100064 / NCIMB 13643)</name>
    <name type="common">Pedobacter saltans</name>
    <dbReference type="NCBI Taxonomy" id="762903"/>
    <lineage>
        <taxon>Bacteria</taxon>
        <taxon>Pseudomonadati</taxon>
        <taxon>Bacteroidota</taxon>
        <taxon>Sphingobacteriia</taxon>
        <taxon>Sphingobacteriales</taxon>
        <taxon>Sphingobacteriaceae</taxon>
        <taxon>Pseudopedobacter</taxon>
    </lineage>
</organism>
<dbReference type="KEGG" id="psn:Pedsa_1772"/>
<feature type="transmembrane region" description="Helical" evidence="5">
    <location>
        <begin position="12"/>
        <end position="29"/>
    </location>
</feature>
<sequence>MISGNLKSILLHLRLPFSLFLLPVFLFALSQSPLVNNYKAILVFLILHLFIYPASNAYNSYFDKDEASIALLKNPPKVNKSLFITSNILEWGGVLLSLLVSLEFAFAMIIYNSFSKAYSHPKIRIKKHPVLSFLVIFIFQGFFIFYACYNGISSYTYQLNMDVIVAGMICSCLIGASYPLTQIYQHEEDNRRGDITLSILLGIKGSFIFSALVFITGFVLLYNYWLMHSQLFKFYVFILFALPMLFYFSWWFYQCIKDEKQASYKNTMRMTLLSASLMLFYFGWLWLFA</sequence>
<evidence type="ECO:0000256" key="2">
    <source>
        <dbReference type="ARBA" id="ARBA00022692"/>
    </source>
</evidence>
<dbReference type="HOGENOM" id="CLU_986558_0_0_10"/>
<dbReference type="STRING" id="762903.Pedsa_1772"/>
<evidence type="ECO:0000256" key="1">
    <source>
        <dbReference type="ARBA" id="ARBA00004141"/>
    </source>
</evidence>
<reference evidence="7" key="2">
    <citation type="submission" date="2011-02" db="EMBL/GenBank/DDBJ databases">
        <title>The complete genome of Pedobacter saltans DSM 12145.</title>
        <authorList>
            <consortium name="US DOE Joint Genome Institute (JGI-PGF)"/>
            <person name="Lucas S."/>
            <person name="Copeland A."/>
            <person name="Lapidus A."/>
            <person name="Bruce D."/>
            <person name="Goodwin L."/>
            <person name="Pitluck S."/>
            <person name="Kyrpides N."/>
            <person name="Mavromatis K."/>
            <person name="Pagani I."/>
            <person name="Ivanova N."/>
            <person name="Ovchinnikova G."/>
            <person name="Lu M."/>
            <person name="Detter J.C."/>
            <person name="Han C."/>
            <person name="Land M."/>
            <person name="Hauser L."/>
            <person name="Markowitz V."/>
            <person name="Cheng J.-F."/>
            <person name="Hugenholtz P."/>
            <person name="Woyke T."/>
            <person name="Wu D."/>
            <person name="Tindall B."/>
            <person name="Pomrenke H.G."/>
            <person name="Brambilla E."/>
            <person name="Klenk H.-P."/>
            <person name="Eisen J.A."/>
        </authorList>
    </citation>
    <scope>NUCLEOTIDE SEQUENCE [LARGE SCALE GENOMIC DNA]</scope>
    <source>
        <strain evidence="7">ATCC 51119 / DSM 12145 / JCM 21818 / LMG 10337 / NBRC 100064 / NCIMB 13643</strain>
    </source>
</reference>
<gene>
    <name evidence="6" type="ordered locus">Pedsa_1772</name>
</gene>
<dbReference type="AlphaFoldDB" id="F0S866"/>